<dbReference type="Pfam" id="PF14845">
    <property type="entry name" value="Glycohydro_20b2"/>
    <property type="match status" value="1"/>
</dbReference>
<dbReference type="Proteomes" id="UP000681722">
    <property type="component" value="Unassembled WGS sequence"/>
</dbReference>
<evidence type="ECO:0000256" key="1">
    <source>
        <dbReference type="ARBA" id="ARBA00001231"/>
    </source>
</evidence>
<protein>
    <recommendedName>
        <fullName evidence="2">beta-N-acetylhexosaminidase</fullName>
        <ecNumber evidence="2">3.2.1.52</ecNumber>
    </recommendedName>
</protein>
<reference evidence="5" key="1">
    <citation type="submission" date="2021-02" db="EMBL/GenBank/DDBJ databases">
        <authorList>
            <person name="Nowell W R."/>
        </authorList>
    </citation>
    <scope>NUCLEOTIDE SEQUENCE</scope>
</reference>
<sequence>MLCISQLKKLTINITLPLTTRYTPENSHPTFCARSFITTNVMPVPYHVTILDNKMSVYDNFRIIAVSTNDSNGTDIYLERMILRFGSYIYKKTGIRINNDTENSITNGWNALYIHSNESISDYPTLGENESYELHISTKNAHLYAETLTGVSRGLATFVQLLHSDTNNDISVPSLRIVDKPRFPWRGKYLKAVFNEELFNRL</sequence>
<evidence type="ECO:0000256" key="2">
    <source>
        <dbReference type="ARBA" id="ARBA00012663"/>
    </source>
</evidence>
<accession>A0A815XHI3</accession>
<evidence type="ECO:0000313" key="7">
    <source>
        <dbReference type="Proteomes" id="UP000663829"/>
    </source>
</evidence>
<evidence type="ECO:0000259" key="4">
    <source>
        <dbReference type="Pfam" id="PF14845"/>
    </source>
</evidence>
<dbReference type="GO" id="GO:0005975">
    <property type="term" value="P:carbohydrate metabolic process"/>
    <property type="evidence" value="ECO:0007669"/>
    <property type="project" value="InterPro"/>
</dbReference>
<name>A0A815XHI3_9BILA</name>
<dbReference type="Proteomes" id="UP000663829">
    <property type="component" value="Unassembled WGS sequence"/>
</dbReference>
<evidence type="ECO:0000313" key="6">
    <source>
        <dbReference type="EMBL" id="CAF4419203.1"/>
    </source>
</evidence>
<keyword evidence="7" id="KW-1185">Reference proteome</keyword>
<proteinExistence type="predicted"/>
<evidence type="ECO:0000256" key="3">
    <source>
        <dbReference type="ARBA" id="ARBA00022801"/>
    </source>
</evidence>
<keyword evidence="3" id="KW-0378">Hydrolase</keyword>
<dbReference type="InterPro" id="IPR025705">
    <property type="entry name" value="Beta_hexosaminidase_sua/sub"/>
</dbReference>
<feature type="domain" description="Beta-hexosaminidase eukaryotic type N-terminal" evidence="4">
    <location>
        <begin position="41"/>
        <end position="161"/>
    </location>
</feature>
<gene>
    <name evidence="5" type="ORF">GPM918_LOCUS39588</name>
    <name evidence="6" type="ORF">SRO942_LOCUS40474</name>
</gene>
<dbReference type="EMBL" id="CAJNOQ010027977">
    <property type="protein sequence ID" value="CAF1557861.1"/>
    <property type="molecule type" value="Genomic_DNA"/>
</dbReference>
<evidence type="ECO:0000313" key="5">
    <source>
        <dbReference type="EMBL" id="CAF1557861.1"/>
    </source>
</evidence>
<dbReference type="GO" id="GO:0016020">
    <property type="term" value="C:membrane"/>
    <property type="evidence" value="ECO:0007669"/>
    <property type="project" value="TreeGrafter"/>
</dbReference>
<dbReference type="EC" id="3.2.1.52" evidence="2"/>
<dbReference type="PRINTS" id="PR00738">
    <property type="entry name" value="GLHYDRLASE20"/>
</dbReference>
<comment type="caution">
    <text evidence="5">The sequence shown here is derived from an EMBL/GenBank/DDBJ whole genome shotgun (WGS) entry which is preliminary data.</text>
</comment>
<dbReference type="PANTHER" id="PTHR22600">
    <property type="entry name" value="BETA-HEXOSAMINIDASE"/>
    <property type="match status" value="1"/>
</dbReference>
<comment type="catalytic activity">
    <reaction evidence="1">
        <text>Hydrolysis of terminal non-reducing N-acetyl-D-hexosamine residues in N-acetyl-beta-D-hexosaminides.</text>
        <dbReference type="EC" id="3.2.1.52"/>
    </reaction>
</comment>
<organism evidence="5 7">
    <name type="scientific">Didymodactylos carnosus</name>
    <dbReference type="NCBI Taxonomy" id="1234261"/>
    <lineage>
        <taxon>Eukaryota</taxon>
        <taxon>Metazoa</taxon>
        <taxon>Spiralia</taxon>
        <taxon>Gnathifera</taxon>
        <taxon>Rotifera</taxon>
        <taxon>Eurotatoria</taxon>
        <taxon>Bdelloidea</taxon>
        <taxon>Philodinida</taxon>
        <taxon>Philodinidae</taxon>
        <taxon>Didymodactylos</taxon>
    </lineage>
</organism>
<dbReference type="GO" id="GO:0030203">
    <property type="term" value="P:glycosaminoglycan metabolic process"/>
    <property type="evidence" value="ECO:0007669"/>
    <property type="project" value="TreeGrafter"/>
</dbReference>
<dbReference type="AlphaFoldDB" id="A0A815XHI3"/>
<dbReference type="GO" id="GO:0004563">
    <property type="term" value="F:beta-N-acetylhexosaminidase activity"/>
    <property type="evidence" value="ECO:0007669"/>
    <property type="project" value="UniProtKB-EC"/>
</dbReference>
<dbReference type="EMBL" id="CAJOBC010093707">
    <property type="protein sequence ID" value="CAF4419203.1"/>
    <property type="molecule type" value="Genomic_DNA"/>
</dbReference>
<dbReference type="PANTHER" id="PTHR22600:SF57">
    <property type="entry name" value="BETA-N-ACETYLHEXOSAMINIDASE"/>
    <property type="match status" value="1"/>
</dbReference>
<dbReference type="InterPro" id="IPR029018">
    <property type="entry name" value="Hex-like_dom2"/>
</dbReference>
<dbReference type="InterPro" id="IPR029019">
    <property type="entry name" value="HEX_eukaryotic_N"/>
</dbReference>
<dbReference type="Gene3D" id="3.30.379.10">
    <property type="entry name" value="Chitobiase/beta-hexosaminidase domain 2-like"/>
    <property type="match status" value="1"/>
</dbReference>
<dbReference type="SUPFAM" id="SSF55545">
    <property type="entry name" value="beta-N-acetylhexosaminidase-like domain"/>
    <property type="match status" value="1"/>
</dbReference>